<dbReference type="EMBL" id="PVWK01000077">
    <property type="protein sequence ID" value="PSB28611.1"/>
    <property type="molecule type" value="Genomic_DNA"/>
</dbReference>
<dbReference type="InterPro" id="IPR024787">
    <property type="entry name" value="EcsC"/>
</dbReference>
<evidence type="ECO:0000313" key="2">
    <source>
        <dbReference type="Proteomes" id="UP000239576"/>
    </source>
</evidence>
<evidence type="ECO:0000313" key="1">
    <source>
        <dbReference type="EMBL" id="PSB28611.1"/>
    </source>
</evidence>
<reference evidence="1 2" key="2">
    <citation type="submission" date="2018-03" db="EMBL/GenBank/DDBJ databases">
        <title>The ancient ancestry and fast evolution of plastids.</title>
        <authorList>
            <person name="Moore K.R."/>
            <person name="Magnabosco C."/>
            <person name="Momper L."/>
            <person name="Gold D.A."/>
            <person name="Bosak T."/>
            <person name="Fournier G.P."/>
        </authorList>
    </citation>
    <scope>NUCLEOTIDE SEQUENCE [LARGE SCALE GENOMIC DNA]</scope>
    <source>
        <strain evidence="1 2">ULC18</strain>
    </source>
</reference>
<comment type="caution">
    <text evidence="1">The sequence shown here is derived from an EMBL/GenBank/DDBJ whole genome shotgun (WGS) entry which is preliminary data.</text>
</comment>
<dbReference type="Proteomes" id="UP000239576">
    <property type="component" value="Unassembled WGS sequence"/>
</dbReference>
<dbReference type="RefSeq" id="WP_106256704.1">
    <property type="nucleotide sequence ID" value="NZ_CAWNSW010000067.1"/>
</dbReference>
<keyword evidence="2" id="KW-1185">Reference proteome</keyword>
<dbReference type="AlphaFoldDB" id="A0A2T1E796"/>
<evidence type="ECO:0008006" key="3">
    <source>
        <dbReference type="Google" id="ProtNLM"/>
    </source>
</evidence>
<protein>
    <recommendedName>
        <fullName evidence="3">DUF697 domain-containing protein</fullName>
    </recommendedName>
</protein>
<dbReference type="Pfam" id="PF12787">
    <property type="entry name" value="EcsC"/>
    <property type="match status" value="1"/>
</dbReference>
<organism evidence="1 2">
    <name type="scientific">Stenomitos frigidus ULC18</name>
    <dbReference type="NCBI Taxonomy" id="2107698"/>
    <lineage>
        <taxon>Bacteria</taxon>
        <taxon>Bacillati</taxon>
        <taxon>Cyanobacteriota</taxon>
        <taxon>Cyanophyceae</taxon>
        <taxon>Leptolyngbyales</taxon>
        <taxon>Leptolyngbyaceae</taxon>
        <taxon>Stenomitos</taxon>
    </lineage>
</organism>
<sequence>MATHDKDGFTVFLGLARQTSQAIAATLKDATTAVGETFGNSLHQFVSQGTETVGKVVTPIATNPLIKFATKVPGVSWLMAALGQVDVDAVQRDVAALRLEYPLDRDDELAQRVIASTAWKAAGIGLATNFVPPLALMLLAVDLGAIAALQAEMIYRIAAIYGFSSVDPTRRGEVVALWGLSMGSSEAVKMGLSVVELVPVIGAAVGSTSNALILYSLGAVACRFYEAKRRSMVEENLSEKPGF</sequence>
<gene>
    <name evidence="1" type="ORF">C7B82_12900</name>
</gene>
<proteinExistence type="predicted"/>
<name>A0A2T1E796_9CYAN</name>
<dbReference type="OrthoDB" id="424306at2"/>
<accession>A0A2T1E796</accession>
<reference evidence="2" key="1">
    <citation type="submission" date="2018-02" db="EMBL/GenBank/DDBJ databases">
        <authorList>
            <person name="Moore K."/>
            <person name="Momper L."/>
        </authorList>
    </citation>
    <scope>NUCLEOTIDE SEQUENCE [LARGE SCALE GENOMIC DNA]</scope>
    <source>
        <strain evidence="2">ULC18</strain>
    </source>
</reference>